<reference evidence="2 3" key="1">
    <citation type="submission" date="2018-11" db="EMBL/GenBank/DDBJ databases">
        <title>Genome sequence of Apiotrichum porosum DSM 27194.</title>
        <authorList>
            <person name="Aliyu H."/>
            <person name="Gorte O."/>
            <person name="Ochsenreither K."/>
        </authorList>
    </citation>
    <scope>NUCLEOTIDE SEQUENCE [LARGE SCALE GENOMIC DNA]</scope>
    <source>
        <strain evidence="2 3">DSM 27194</strain>
    </source>
</reference>
<sequence length="610" mass="67457">MPPNPTAAPFNRKDGNRVPIHLFTADENKRSLLAVATNDGLQLQNWNVTDVDWKQLRKRVGVRLRKMLADDAHIVNCGAVSAAQFEAYIRRVERTDDDEPEYADSQVLVALAIELGKTIVILQPCGGYNHIDPTQWVPGAADKAVVIAAISEYDGPRASVGHYLAVNIAPHVNVGVGDLHMLRKEMWEREIGLPRYQAILDDPADRRDKTWIGGEIDRMRQELNNLRQQIVAAIQIVLVPKTLKAIPGLLSRDNDAHTLQRNVARLYIAAADQDVHRVYAADGFEAVSHSLQSQLGIVAAPGDLRQKAVAYLEAWQRSGADIAGKMTTTSWGEYLHGLRNKTQMDAKALGAVAVFLNVRARRMPKKTGADDWQIDVHVFRASGTFDKVSPLAIVNDDVDVYRDMFSDDAEPRRPQKRKRQDDGPKLLDFEGLRQEVQELAAEVYKLRAAEDEELNSSAARSPPPTTAAFDAATAQRGRHFKDGTYDCAARGSAFVAIEAYLRKASDGPTTSQKNLLLETLQSELVQLRRSHEDAVYLPMNVPQLTGATGMTLVSTVAAATGTQLPLFGAPIVPQQPPRARQGHRGATYQCHTHDHEACEPRCRSPTERAR</sequence>
<evidence type="ECO:0000313" key="3">
    <source>
        <dbReference type="Proteomes" id="UP000279236"/>
    </source>
</evidence>
<evidence type="ECO:0000256" key="1">
    <source>
        <dbReference type="SAM" id="MobiDB-lite"/>
    </source>
</evidence>
<evidence type="ECO:0000313" key="2">
    <source>
        <dbReference type="EMBL" id="RSH83488.1"/>
    </source>
</evidence>
<organism evidence="2 3">
    <name type="scientific">Apiotrichum porosum</name>
    <dbReference type="NCBI Taxonomy" id="105984"/>
    <lineage>
        <taxon>Eukaryota</taxon>
        <taxon>Fungi</taxon>
        <taxon>Dikarya</taxon>
        <taxon>Basidiomycota</taxon>
        <taxon>Agaricomycotina</taxon>
        <taxon>Tremellomycetes</taxon>
        <taxon>Trichosporonales</taxon>
        <taxon>Trichosporonaceae</taxon>
        <taxon>Apiotrichum</taxon>
    </lineage>
</organism>
<dbReference type="RefSeq" id="XP_028477440.1">
    <property type="nucleotide sequence ID" value="XM_028622548.1"/>
</dbReference>
<accession>A0A427XX80</accession>
<protein>
    <submittedName>
        <fullName evidence="2">Uncharacterized protein</fullName>
    </submittedName>
</protein>
<dbReference type="AlphaFoldDB" id="A0A427XX80"/>
<name>A0A427XX80_9TREE</name>
<proteinExistence type="predicted"/>
<gene>
    <name evidence="2" type="ORF">EHS24_007174</name>
</gene>
<dbReference type="CDD" id="cd22744">
    <property type="entry name" value="OTU"/>
    <property type="match status" value="1"/>
</dbReference>
<dbReference type="GeneID" id="39591717"/>
<dbReference type="EMBL" id="RSCE01000004">
    <property type="protein sequence ID" value="RSH83488.1"/>
    <property type="molecule type" value="Genomic_DNA"/>
</dbReference>
<feature type="region of interest" description="Disordered" evidence="1">
    <location>
        <begin position="405"/>
        <end position="427"/>
    </location>
</feature>
<comment type="caution">
    <text evidence="2">The sequence shown here is derived from an EMBL/GenBank/DDBJ whole genome shotgun (WGS) entry which is preliminary data.</text>
</comment>
<dbReference type="Proteomes" id="UP000279236">
    <property type="component" value="Unassembled WGS sequence"/>
</dbReference>
<keyword evidence="3" id="KW-1185">Reference proteome</keyword>